<dbReference type="Gene3D" id="2.60.120.920">
    <property type="match status" value="1"/>
</dbReference>
<dbReference type="InterPro" id="IPR006595">
    <property type="entry name" value="CTLH_C"/>
</dbReference>
<reference evidence="4" key="1">
    <citation type="submission" date="2020-09" db="EMBL/GenBank/DDBJ databases">
        <authorList>
            <person name="Kikuchi T."/>
        </authorList>
    </citation>
    <scope>NUCLEOTIDE SEQUENCE</scope>
    <source>
        <strain evidence="4">SH1</strain>
    </source>
</reference>
<feature type="compositionally biased region" description="Basic and acidic residues" evidence="1">
    <location>
        <begin position="412"/>
        <end position="423"/>
    </location>
</feature>
<dbReference type="Proteomes" id="UP000783686">
    <property type="component" value="Unassembled WGS sequence"/>
</dbReference>
<dbReference type="PROSITE" id="PS50188">
    <property type="entry name" value="B302_SPRY"/>
    <property type="match status" value="1"/>
</dbReference>
<feature type="domain" description="B30.2/SPRY" evidence="2">
    <location>
        <begin position="59"/>
        <end position="247"/>
    </location>
</feature>
<dbReference type="SMART" id="SM00449">
    <property type="entry name" value="SPRY"/>
    <property type="match status" value="1"/>
</dbReference>
<evidence type="ECO:0008006" key="6">
    <source>
        <dbReference type="Google" id="ProtNLM"/>
    </source>
</evidence>
<dbReference type="EMBL" id="CAJFDH010000001">
    <property type="protein sequence ID" value="CAD5206942.1"/>
    <property type="molecule type" value="Genomic_DNA"/>
</dbReference>
<sequence>MDDDSLADEMEDALNYPRNFRIANMLPESAYPLQRMSSYSDHESPSINQSEYAEDESVALLRLRKLYPAVNPDMYPLPRFWNPTDKYKLLLLSGDYLKVKYAGKNSTLKDAAAVRANAPIPRLCGIFYFEIRVTNMSNSACFGIGIGDRSTSLNKIPGFESGSYGYHADRGRLVNGLNKIDTSEPYKVDDVVGCGINFINRTIFFTRNGHKLPDEFCDVCTTKPYFPIVGMQCPGEVVDTNFGQKPFLFNIENEVQKCKEETLSVIENMHLPHEKSRWTSRAISDWLAIRGFTTTLTAFNKVNGLPQPTDTAFMKERKRILDLVMKGRVSEAIVSAERVAPNIFENNVELGMLLKIQEVIEALTARFNDRNEMTNMAEDKPTTSNHTPRNKRSAPDGESSQTQPKRRLSAARTERMERYHENNNDNEDEEMSDGQSTNGLSNSNGASFNSTNGNAASTNIIAEMDTQSSSSSELNVDEMRDDTEEVKRDVSHNGEMNNILELGREVQRKAQTLELPKGLTDFMNEVFGVVCYVNAPVSPRAYLFNKKYRYHLAKYLNRAMLRHYKHPVAEQAGEDCICPIERLFKSFSYIHNVAVKKSVASTIFINEAEEIDGKSSCPVSDL</sequence>
<dbReference type="SUPFAM" id="SSF49899">
    <property type="entry name" value="Concanavalin A-like lectins/glucanases"/>
    <property type="match status" value="1"/>
</dbReference>
<evidence type="ECO:0000313" key="4">
    <source>
        <dbReference type="EMBL" id="CAD5206942.1"/>
    </source>
</evidence>
<dbReference type="InterPro" id="IPR001870">
    <property type="entry name" value="B30.2/SPRY"/>
</dbReference>
<keyword evidence="5" id="KW-1185">Reference proteome</keyword>
<comment type="caution">
    <text evidence="4">The sequence shown here is derived from an EMBL/GenBank/DDBJ whole genome shotgun (WGS) entry which is preliminary data.</text>
</comment>
<dbReference type="InterPro" id="IPR013320">
    <property type="entry name" value="ConA-like_dom_sf"/>
</dbReference>
<dbReference type="PANTHER" id="PTHR12864">
    <property type="entry name" value="RAN BINDING PROTEIN 9-RELATED"/>
    <property type="match status" value="1"/>
</dbReference>
<protein>
    <recommendedName>
        <fullName evidence="6">B30.2/SPRY domain-containing protein</fullName>
    </recommendedName>
</protein>
<organism evidence="4 5">
    <name type="scientific">Bursaphelenchus okinawaensis</name>
    <dbReference type="NCBI Taxonomy" id="465554"/>
    <lineage>
        <taxon>Eukaryota</taxon>
        <taxon>Metazoa</taxon>
        <taxon>Ecdysozoa</taxon>
        <taxon>Nematoda</taxon>
        <taxon>Chromadorea</taxon>
        <taxon>Rhabditida</taxon>
        <taxon>Tylenchina</taxon>
        <taxon>Tylenchomorpha</taxon>
        <taxon>Aphelenchoidea</taxon>
        <taxon>Aphelenchoididae</taxon>
        <taxon>Bursaphelenchus</taxon>
    </lineage>
</organism>
<name>A0A811JTY4_9BILA</name>
<dbReference type="Proteomes" id="UP000614601">
    <property type="component" value="Unassembled WGS sequence"/>
</dbReference>
<dbReference type="Pfam" id="PF00622">
    <property type="entry name" value="SPRY"/>
    <property type="match status" value="1"/>
</dbReference>
<feature type="compositionally biased region" description="Basic and acidic residues" evidence="1">
    <location>
        <begin position="371"/>
        <end position="381"/>
    </location>
</feature>
<dbReference type="InterPro" id="IPR043136">
    <property type="entry name" value="B30.2/SPRY_sf"/>
</dbReference>
<feature type="domain" description="CTLH" evidence="3">
    <location>
        <begin position="313"/>
        <end position="372"/>
    </location>
</feature>
<accession>A0A811JTY4</accession>
<proteinExistence type="predicted"/>
<gene>
    <name evidence="4" type="ORF">BOKJ2_LOCUS1626</name>
</gene>
<evidence type="ECO:0000259" key="2">
    <source>
        <dbReference type="PROSITE" id="PS50188"/>
    </source>
</evidence>
<dbReference type="InterPro" id="IPR050618">
    <property type="entry name" value="Ubq-SigPath_Reg"/>
</dbReference>
<dbReference type="PROSITE" id="PS50897">
    <property type="entry name" value="CTLH"/>
    <property type="match status" value="1"/>
</dbReference>
<feature type="compositionally biased region" description="Acidic residues" evidence="1">
    <location>
        <begin position="475"/>
        <end position="484"/>
    </location>
</feature>
<feature type="compositionally biased region" description="Polar residues" evidence="1">
    <location>
        <begin position="433"/>
        <end position="474"/>
    </location>
</feature>
<evidence type="ECO:0000256" key="1">
    <source>
        <dbReference type="SAM" id="MobiDB-lite"/>
    </source>
</evidence>
<evidence type="ECO:0000313" key="5">
    <source>
        <dbReference type="Proteomes" id="UP000614601"/>
    </source>
</evidence>
<feature type="region of interest" description="Disordered" evidence="1">
    <location>
        <begin position="371"/>
        <end position="488"/>
    </location>
</feature>
<dbReference type="AlphaFoldDB" id="A0A811JTY4"/>
<dbReference type="EMBL" id="CAJFCW020000001">
    <property type="protein sequence ID" value="CAG9083743.1"/>
    <property type="molecule type" value="Genomic_DNA"/>
</dbReference>
<dbReference type="InterPro" id="IPR003877">
    <property type="entry name" value="SPRY_dom"/>
</dbReference>
<dbReference type="OrthoDB" id="5821166at2759"/>
<evidence type="ECO:0000259" key="3">
    <source>
        <dbReference type="PROSITE" id="PS50897"/>
    </source>
</evidence>